<evidence type="ECO:0000313" key="2">
    <source>
        <dbReference type="EMBL" id="ESK88656.1"/>
    </source>
</evidence>
<accession>V2X7B3</accession>
<comment type="caution">
    <text evidence="2">The sequence shown here is derived from an EMBL/GenBank/DDBJ whole genome shotgun (WGS) entry which is preliminary data.</text>
</comment>
<evidence type="ECO:0000313" key="3">
    <source>
        <dbReference type="Proteomes" id="UP000017559"/>
    </source>
</evidence>
<dbReference type="Proteomes" id="UP000017559">
    <property type="component" value="Unassembled WGS sequence"/>
</dbReference>
<reference evidence="2 3" key="1">
    <citation type="journal article" date="2014" name="BMC Genomics">
        <title>Genome and secretome analysis of the hemibiotrophic fungal pathogen, Moniliophthora roreri, which causes frosty pod rot disease of cacao: mechanisms of the biotrophic and necrotrophic phases.</title>
        <authorList>
            <person name="Meinhardt L.W."/>
            <person name="Costa G.G.L."/>
            <person name="Thomazella D.P.T."/>
            <person name="Teixeira P.J.P.L."/>
            <person name="Carazzolle M.F."/>
            <person name="Schuster S.C."/>
            <person name="Carlson J.E."/>
            <person name="Guiltinan M.J."/>
            <person name="Mieczkowski P."/>
            <person name="Farmer A."/>
            <person name="Ramaraj T."/>
            <person name="Crozier J."/>
            <person name="Davis R.E."/>
            <person name="Shao J."/>
            <person name="Melnick R.L."/>
            <person name="Pereira G.A.G."/>
            <person name="Bailey B.A."/>
        </authorList>
    </citation>
    <scope>NUCLEOTIDE SEQUENCE [LARGE SCALE GENOMIC DNA]</scope>
    <source>
        <strain evidence="2 3">MCA 2997</strain>
    </source>
</reference>
<gene>
    <name evidence="2" type="ORF">Moror_3059</name>
</gene>
<dbReference type="AlphaFoldDB" id="V2X7B3"/>
<feature type="region of interest" description="Disordered" evidence="1">
    <location>
        <begin position="39"/>
        <end position="62"/>
    </location>
</feature>
<sequence length="128" mass="14061">MKVSFILEQPLQFALCARIRKEDRSVGLTLNSLPISPASGLGEKPALSAHASRVGNANPVPDVQYQYSTRNYSRGAAPMYLSQQQQHPYDTGNMSSTPADMQWLVTEAISKPSRTHCERSHKVANTSS</sequence>
<dbReference type="KEGG" id="mrr:Moror_3059"/>
<dbReference type="EMBL" id="AWSO01000630">
    <property type="protein sequence ID" value="ESK88656.1"/>
    <property type="molecule type" value="Genomic_DNA"/>
</dbReference>
<dbReference type="HOGENOM" id="CLU_1960141_0_0_1"/>
<name>V2X7B3_MONRO</name>
<protein>
    <submittedName>
        <fullName evidence="2">Uncharacterized protein</fullName>
    </submittedName>
</protein>
<proteinExistence type="predicted"/>
<organism evidence="2 3">
    <name type="scientific">Moniliophthora roreri (strain MCA 2997)</name>
    <name type="common">Cocoa frosty pod rot fungus</name>
    <name type="synonym">Crinipellis roreri</name>
    <dbReference type="NCBI Taxonomy" id="1381753"/>
    <lineage>
        <taxon>Eukaryota</taxon>
        <taxon>Fungi</taxon>
        <taxon>Dikarya</taxon>
        <taxon>Basidiomycota</taxon>
        <taxon>Agaricomycotina</taxon>
        <taxon>Agaricomycetes</taxon>
        <taxon>Agaricomycetidae</taxon>
        <taxon>Agaricales</taxon>
        <taxon>Marasmiineae</taxon>
        <taxon>Marasmiaceae</taxon>
        <taxon>Moniliophthora</taxon>
    </lineage>
</organism>
<evidence type="ECO:0000256" key="1">
    <source>
        <dbReference type="SAM" id="MobiDB-lite"/>
    </source>
</evidence>
<keyword evidence="3" id="KW-1185">Reference proteome</keyword>